<dbReference type="InterPro" id="IPR002318">
    <property type="entry name" value="Ala-tRNA-lgiase_IIc"/>
</dbReference>
<name>A0AAE9I995_9ENTR</name>
<dbReference type="RefSeq" id="WP_250249891.1">
    <property type="nucleotide sequence ID" value="NZ_CP097751.1"/>
</dbReference>
<keyword evidence="9 11" id="KW-0648">Protein biosynthesis</keyword>
<dbReference type="InterPro" id="IPR012947">
    <property type="entry name" value="tRNA_SAD"/>
</dbReference>
<accession>A0AAE9I995</accession>
<dbReference type="InterPro" id="IPR045864">
    <property type="entry name" value="aa-tRNA-synth_II/BPL/LPL"/>
</dbReference>
<feature type="coiled-coil region" evidence="12">
    <location>
        <begin position="733"/>
        <end position="760"/>
    </location>
</feature>
<dbReference type="SMART" id="SM00863">
    <property type="entry name" value="tRNA_SAD"/>
    <property type="match status" value="1"/>
</dbReference>
<dbReference type="GO" id="GO:0004813">
    <property type="term" value="F:alanine-tRNA ligase activity"/>
    <property type="evidence" value="ECO:0007669"/>
    <property type="project" value="UniProtKB-UniRule"/>
</dbReference>
<keyword evidence="5 11" id="KW-0547">Nucleotide-binding</keyword>
<dbReference type="Gene3D" id="3.30.54.20">
    <property type="match status" value="1"/>
</dbReference>
<dbReference type="FunFam" id="3.30.930.10:FF:000004">
    <property type="entry name" value="Alanine--tRNA ligase"/>
    <property type="match status" value="1"/>
</dbReference>
<dbReference type="FunFam" id="2.40.30.130:FF:000001">
    <property type="entry name" value="Alanine--tRNA ligase"/>
    <property type="match status" value="1"/>
</dbReference>
<evidence type="ECO:0000256" key="3">
    <source>
        <dbReference type="ARBA" id="ARBA00022598"/>
    </source>
</evidence>
<dbReference type="SUPFAM" id="SSF50447">
    <property type="entry name" value="Translation proteins"/>
    <property type="match status" value="1"/>
</dbReference>
<dbReference type="SUPFAM" id="SSF55186">
    <property type="entry name" value="ThrRS/AlaRS common domain"/>
    <property type="match status" value="1"/>
</dbReference>
<keyword evidence="12" id="KW-0175">Coiled coil</keyword>
<dbReference type="EMBL" id="CP097751">
    <property type="protein sequence ID" value="URJ27408.1"/>
    <property type="molecule type" value="Genomic_DNA"/>
</dbReference>
<feature type="binding site" evidence="11">
    <location>
        <position position="671"/>
    </location>
    <ligand>
        <name>Zn(2+)</name>
        <dbReference type="ChEBI" id="CHEBI:29105"/>
    </ligand>
</feature>
<keyword evidence="4 11" id="KW-0479">Metal-binding</keyword>
<feature type="binding site" evidence="11">
    <location>
        <position position="667"/>
    </location>
    <ligand>
        <name>Zn(2+)</name>
        <dbReference type="ChEBI" id="CHEBI:29105"/>
    </ligand>
</feature>
<evidence type="ECO:0000256" key="2">
    <source>
        <dbReference type="ARBA" id="ARBA00022555"/>
    </source>
</evidence>
<dbReference type="PROSITE" id="PS50860">
    <property type="entry name" value="AA_TRNA_LIGASE_II_ALA"/>
    <property type="match status" value="1"/>
</dbReference>
<keyword evidence="2 11" id="KW-0820">tRNA-binding</keyword>
<evidence type="ECO:0000256" key="1">
    <source>
        <dbReference type="ARBA" id="ARBA00008226"/>
    </source>
</evidence>
<comment type="catalytic activity">
    <reaction evidence="11">
        <text>tRNA(Ala) + L-alanine + ATP = L-alanyl-tRNA(Ala) + AMP + diphosphate</text>
        <dbReference type="Rhea" id="RHEA:12540"/>
        <dbReference type="Rhea" id="RHEA-COMP:9657"/>
        <dbReference type="Rhea" id="RHEA-COMP:9923"/>
        <dbReference type="ChEBI" id="CHEBI:30616"/>
        <dbReference type="ChEBI" id="CHEBI:33019"/>
        <dbReference type="ChEBI" id="CHEBI:57972"/>
        <dbReference type="ChEBI" id="CHEBI:78442"/>
        <dbReference type="ChEBI" id="CHEBI:78497"/>
        <dbReference type="ChEBI" id="CHEBI:456215"/>
        <dbReference type="EC" id="6.1.1.7"/>
    </reaction>
</comment>
<keyword evidence="11" id="KW-0963">Cytoplasm</keyword>
<dbReference type="FunFam" id="3.30.980.10:FF:000004">
    <property type="entry name" value="Alanine--tRNA ligase, cytoplasmic"/>
    <property type="match status" value="1"/>
</dbReference>
<evidence type="ECO:0000256" key="12">
    <source>
        <dbReference type="SAM" id="Coils"/>
    </source>
</evidence>
<evidence type="ECO:0000313" key="15">
    <source>
        <dbReference type="Proteomes" id="UP001056323"/>
    </source>
</evidence>
<dbReference type="GO" id="GO:0005829">
    <property type="term" value="C:cytosol"/>
    <property type="evidence" value="ECO:0007669"/>
    <property type="project" value="TreeGrafter"/>
</dbReference>
<reference evidence="14" key="1">
    <citation type="submission" date="2022-05" db="EMBL/GenBank/DDBJ databases">
        <title>Impact of host demography and evolutionary history on endosymbiont molecular evolution: a test in carpenter ants (Genus Camponotus) and their Blochmannia endosymbionts.</title>
        <authorList>
            <person name="Manthey J.D."/>
            <person name="Giron J.C."/>
            <person name="Hruska J.P."/>
        </authorList>
    </citation>
    <scope>NUCLEOTIDE SEQUENCE</scope>
    <source>
        <strain evidence="14">C-049</strain>
    </source>
</reference>
<dbReference type="SUPFAM" id="SSF55681">
    <property type="entry name" value="Class II aaRS and biotin synthetases"/>
    <property type="match status" value="1"/>
</dbReference>
<dbReference type="PRINTS" id="PR00980">
    <property type="entry name" value="TRNASYNTHALA"/>
</dbReference>
<dbReference type="GO" id="GO:0045892">
    <property type="term" value="P:negative regulation of DNA-templated transcription"/>
    <property type="evidence" value="ECO:0007669"/>
    <property type="project" value="TreeGrafter"/>
</dbReference>
<dbReference type="CDD" id="cd00673">
    <property type="entry name" value="AlaRS_core"/>
    <property type="match status" value="1"/>
</dbReference>
<evidence type="ECO:0000256" key="5">
    <source>
        <dbReference type="ARBA" id="ARBA00022741"/>
    </source>
</evidence>
<keyword evidence="6 11" id="KW-0862">Zinc</keyword>
<dbReference type="InterPro" id="IPR018162">
    <property type="entry name" value="Ala-tRNA-ligase_IIc_anticod-bd"/>
</dbReference>
<evidence type="ECO:0000256" key="6">
    <source>
        <dbReference type="ARBA" id="ARBA00022833"/>
    </source>
</evidence>
<dbReference type="InterPro" id="IPR009000">
    <property type="entry name" value="Transl_B-barrel_sf"/>
</dbReference>
<feature type="binding site" evidence="11">
    <location>
        <position position="569"/>
    </location>
    <ligand>
        <name>Zn(2+)</name>
        <dbReference type="ChEBI" id="CHEBI:29105"/>
    </ligand>
</feature>
<dbReference type="Gene3D" id="3.30.980.10">
    <property type="entry name" value="Threonyl-trna Synthetase, Chain A, domain 2"/>
    <property type="match status" value="1"/>
</dbReference>
<evidence type="ECO:0000313" key="14">
    <source>
        <dbReference type="EMBL" id="URJ27408.1"/>
    </source>
</evidence>
<dbReference type="Gene3D" id="2.40.30.130">
    <property type="match status" value="1"/>
</dbReference>
<dbReference type="SUPFAM" id="SSF101353">
    <property type="entry name" value="Putative anticodon-binding domain of alanyl-tRNA synthetase (AlaRS)"/>
    <property type="match status" value="1"/>
</dbReference>
<comment type="function">
    <text evidence="11">Catalyzes the attachment of alanine to tRNA(Ala) in a two-step reaction: alanine is first activated by ATP to form Ala-AMP and then transferred to the acceptor end of tRNA(Ala). Also edits incorrectly charged Ser-tRNA(Ala) and Gly-tRNA(Ala) via its editing domain.</text>
</comment>
<dbReference type="InterPro" id="IPR018163">
    <property type="entry name" value="Thr/Ala-tRNA-synth_IIc_edit"/>
</dbReference>
<sequence length="879" mass="99753">MYKNIDDIRQEFLNFFKKKGHEIISSSTLIPNSDQTLLFTNSGMNQFKNIFLGIDKPLFKRVATAQRCVRAGGKHNDLNNVGYTERHLTFFEMLGNFSFGDYFKHEAIQFAWELLTDVNWFNLSKNKLWVTVHNCDGESYDIWSKQIDIPNEHIIRIGSNTNNFCDSDNFWQMGNIGPCGPCSEIFYDRGDRLQGGPPGSLEEFGERYVEIWNLVFIQFDRQESGHLLSLPMLSVDTGMGLERITSILQGVNSNFSIDVFKKLISSISRIMKINDIYINRSVYVIADHIRTCSFLIQDGVLPANEGRGYVLRRIIRRAILHGKRLGVNDIFFYKLVSPLIKYMQHIADTLHDKKDFIEEILLSEEKLFQDTLKRGLELLEKQLIRLKGNYLNGEIAFNLYDTYGFPFELTQDVCLKRGIHVDQLGFDQAMLTQKKYTKALNKFDISNEKLSLCNVSSIFVGYDKLICKSRVIALFQHNKSINKIHTKEEGIVILDNTPFYGESGGQIGDCGQLNTISGFFQVTNTKKYGQTIGHLGIVNSGTISVGEEIVAQVDQHKRKCISLNHSATHLLHAALSQVLGSHVTQKGSLVNDRYLRFDFYHHATMTTTQMSTVENIVNEQIWKNAPITVDVMPMEVARNSGAVILINKQYDKKVRVLKIGNFSTELCGGTHAEHTGEIGVFVITKECSIAAGIRRVEAVTNNVALSVIHQYKMLLKNIFQSTQSDDKNILSKIHEFKCRYQKLEKEIDSLRNQQIIQQSLSFIKDIYYIKDVRVLIKQVVNMTPKTLFNMTDCIKHQLKSGVIVLINLNTNNKINLVAAVTKDLIKRNRINALSLVQCIINILGGKGGGRPDFAQAGINNMATTSKISIEVNSLLHNIL</sequence>
<evidence type="ECO:0000256" key="9">
    <source>
        <dbReference type="ARBA" id="ARBA00022917"/>
    </source>
</evidence>
<evidence type="ECO:0000256" key="8">
    <source>
        <dbReference type="ARBA" id="ARBA00022884"/>
    </source>
</evidence>
<evidence type="ECO:0000256" key="7">
    <source>
        <dbReference type="ARBA" id="ARBA00022840"/>
    </source>
</evidence>
<dbReference type="HAMAP" id="MF_00036_B">
    <property type="entry name" value="Ala_tRNA_synth_B"/>
    <property type="match status" value="1"/>
</dbReference>
<dbReference type="InterPro" id="IPR023033">
    <property type="entry name" value="Ala_tRNA_ligase_euk/bac"/>
</dbReference>
<dbReference type="FunFam" id="3.10.310.40:FF:000001">
    <property type="entry name" value="Alanine--tRNA ligase"/>
    <property type="match status" value="1"/>
</dbReference>
<comment type="domain">
    <text evidence="11">Consists of three domains; the N-terminal catalytic domain, the editing domain and the C-terminal C-Ala domain. The editing domain removes incorrectly charged amino acids, while the C-Ala domain, along with tRNA(Ala), serves as a bridge to cooperatively bring together the editing and aminoacylation centers thus stimulating deacylation of misacylated tRNAs.</text>
</comment>
<evidence type="ECO:0000256" key="4">
    <source>
        <dbReference type="ARBA" id="ARBA00022723"/>
    </source>
</evidence>
<dbReference type="PANTHER" id="PTHR11777">
    <property type="entry name" value="ALANYL-TRNA SYNTHETASE"/>
    <property type="match status" value="1"/>
</dbReference>
<feature type="binding site" evidence="11">
    <location>
        <position position="565"/>
    </location>
    <ligand>
        <name>Zn(2+)</name>
        <dbReference type="ChEBI" id="CHEBI:29105"/>
    </ligand>
</feature>
<dbReference type="Pfam" id="PF07973">
    <property type="entry name" value="tRNA_SAD"/>
    <property type="match status" value="1"/>
</dbReference>
<protein>
    <recommendedName>
        <fullName evidence="11">Alanine--tRNA ligase</fullName>
        <ecNumber evidence="11">6.1.1.7</ecNumber>
    </recommendedName>
    <alternativeName>
        <fullName evidence="11">Alanyl-tRNA synthetase</fullName>
        <shortName evidence="11">AlaRS</shortName>
    </alternativeName>
</protein>
<dbReference type="InterPro" id="IPR003156">
    <property type="entry name" value="DHHA1_dom"/>
</dbReference>
<dbReference type="InterPro" id="IPR018164">
    <property type="entry name" value="Ala-tRNA-synth_IIc_N"/>
</dbReference>
<dbReference type="NCBIfam" id="TIGR00344">
    <property type="entry name" value="alaS"/>
    <property type="match status" value="1"/>
</dbReference>
<keyword evidence="10 11" id="KW-0030">Aminoacyl-tRNA synthetase</keyword>
<dbReference type="GO" id="GO:0000049">
    <property type="term" value="F:tRNA binding"/>
    <property type="evidence" value="ECO:0007669"/>
    <property type="project" value="UniProtKB-KW"/>
</dbReference>
<proteinExistence type="inferred from homology"/>
<comment type="cofactor">
    <cofactor evidence="11">
        <name>Zn(2+)</name>
        <dbReference type="ChEBI" id="CHEBI:29105"/>
    </cofactor>
    <text evidence="11">Binds 1 zinc ion per subunit.</text>
</comment>
<dbReference type="Gene3D" id="3.10.310.40">
    <property type="match status" value="1"/>
</dbReference>
<gene>
    <name evidence="11 14" type="primary">alaS</name>
    <name evidence="14" type="ORF">M9394_02455</name>
</gene>
<keyword evidence="3 11" id="KW-0436">Ligase</keyword>
<dbReference type="GO" id="GO:0005524">
    <property type="term" value="F:ATP binding"/>
    <property type="evidence" value="ECO:0007669"/>
    <property type="project" value="UniProtKB-UniRule"/>
</dbReference>
<dbReference type="KEGG" id="bhb:M9394_02455"/>
<evidence type="ECO:0000259" key="13">
    <source>
        <dbReference type="PROSITE" id="PS50860"/>
    </source>
</evidence>
<dbReference type="Gene3D" id="3.30.930.10">
    <property type="entry name" value="Bira Bifunctional Protein, Domain 2"/>
    <property type="match status" value="1"/>
</dbReference>
<dbReference type="InterPro" id="IPR018165">
    <property type="entry name" value="Ala-tRNA-synth_IIc_core"/>
</dbReference>
<dbReference type="GO" id="GO:0006419">
    <property type="term" value="P:alanyl-tRNA aminoacylation"/>
    <property type="evidence" value="ECO:0007669"/>
    <property type="project" value="UniProtKB-UniRule"/>
</dbReference>
<dbReference type="EC" id="6.1.1.7" evidence="11"/>
<dbReference type="Proteomes" id="UP001056323">
    <property type="component" value="Chromosome"/>
</dbReference>
<dbReference type="Pfam" id="PF01411">
    <property type="entry name" value="tRNA-synt_2c"/>
    <property type="match status" value="1"/>
</dbReference>
<keyword evidence="8 11" id="KW-0694">RNA-binding</keyword>
<dbReference type="Pfam" id="PF02272">
    <property type="entry name" value="DHHA1"/>
    <property type="match status" value="1"/>
</dbReference>
<dbReference type="GO" id="GO:0008270">
    <property type="term" value="F:zinc ion binding"/>
    <property type="evidence" value="ECO:0007669"/>
    <property type="project" value="UniProtKB-UniRule"/>
</dbReference>
<dbReference type="AlphaFoldDB" id="A0AAE9I995"/>
<feature type="domain" description="Alanyl-transfer RNA synthetases family profile" evidence="13">
    <location>
        <begin position="3"/>
        <end position="710"/>
    </location>
</feature>
<comment type="subcellular location">
    <subcellularLocation>
        <location evidence="11">Cytoplasm</location>
    </subcellularLocation>
</comment>
<dbReference type="PANTHER" id="PTHR11777:SF9">
    <property type="entry name" value="ALANINE--TRNA LIGASE, CYTOPLASMIC"/>
    <property type="match status" value="1"/>
</dbReference>
<evidence type="ECO:0000256" key="10">
    <source>
        <dbReference type="ARBA" id="ARBA00023146"/>
    </source>
</evidence>
<dbReference type="GO" id="GO:0002161">
    <property type="term" value="F:aminoacyl-tRNA deacylase activity"/>
    <property type="evidence" value="ECO:0007669"/>
    <property type="project" value="TreeGrafter"/>
</dbReference>
<comment type="subunit">
    <text evidence="11">Homotetramer.</text>
</comment>
<organism evidence="14 15">
    <name type="scientific">Candidatus Blochmanniella camponoti</name>
    <dbReference type="NCBI Taxonomy" id="108080"/>
    <lineage>
        <taxon>Bacteria</taxon>
        <taxon>Pseudomonadati</taxon>
        <taxon>Pseudomonadota</taxon>
        <taxon>Gammaproteobacteria</taxon>
        <taxon>Enterobacterales</taxon>
        <taxon>Enterobacteriaceae</taxon>
        <taxon>ant endosymbionts</taxon>
        <taxon>Candidatus Blochmanniella</taxon>
    </lineage>
</organism>
<keyword evidence="7 11" id="KW-0067">ATP-binding</keyword>
<evidence type="ECO:0000256" key="11">
    <source>
        <dbReference type="HAMAP-Rule" id="MF_00036"/>
    </source>
</evidence>
<dbReference type="InterPro" id="IPR050058">
    <property type="entry name" value="Ala-tRNA_ligase"/>
</dbReference>
<comment type="similarity">
    <text evidence="1 11">Belongs to the class-II aminoacyl-tRNA synthetase family.</text>
</comment>